<feature type="transmembrane region" description="Helical" evidence="6">
    <location>
        <begin position="32"/>
        <end position="49"/>
    </location>
</feature>
<sequence>MIFGLVQTAFTLTLYLIFHTAADFPSALEALLRLFLAVVPAWWFAVAANPDQTASLLQRLLPYRWAFVVAASFNMLPFMMTELREIYDLQRLRGARISPQQLSNPKHWPEFVRCVLAPLLIQVIKLSQQLALAARSRHFGRHSNPTRWQPPKEME</sequence>
<dbReference type="GO" id="GO:0005886">
    <property type="term" value="C:plasma membrane"/>
    <property type="evidence" value="ECO:0007669"/>
    <property type="project" value="UniProtKB-ARBA"/>
</dbReference>
<reference evidence="7" key="1">
    <citation type="journal article" date="2014" name="Int. J. Syst. Evol. Microbiol.">
        <title>Complete genome sequence of Corynebacterium casei LMG S-19264T (=DSM 44701T), isolated from a smear-ripened cheese.</title>
        <authorList>
            <consortium name="US DOE Joint Genome Institute (JGI-PGF)"/>
            <person name="Walter F."/>
            <person name="Albersmeier A."/>
            <person name="Kalinowski J."/>
            <person name="Ruckert C."/>
        </authorList>
    </citation>
    <scope>NUCLEOTIDE SEQUENCE</scope>
    <source>
        <strain evidence="7">JCM 30804</strain>
    </source>
</reference>
<comment type="similarity">
    <text evidence="2">Belongs to the CbiQ family.</text>
</comment>
<dbReference type="EMBL" id="BMPZ01000004">
    <property type="protein sequence ID" value="GGI81361.1"/>
    <property type="molecule type" value="Genomic_DNA"/>
</dbReference>
<keyword evidence="3 6" id="KW-0812">Transmembrane</keyword>
<organism evidence="7 8">
    <name type="scientific">Shewanella gelidii</name>
    <dbReference type="NCBI Taxonomy" id="1642821"/>
    <lineage>
        <taxon>Bacteria</taxon>
        <taxon>Pseudomonadati</taxon>
        <taxon>Pseudomonadota</taxon>
        <taxon>Gammaproteobacteria</taxon>
        <taxon>Alteromonadales</taxon>
        <taxon>Shewanellaceae</taxon>
        <taxon>Shewanella</taxon>
    </lineage>
</organism>
<evidence type="ECO:0000256" key="2">
    <source>
        <dbReference type="ARBA" id="ARBA00008564"/>
    </source>
</evidence>
<comment type="caution">
    <text evidence="7">The sequence shown here is derived from an EMBL/GenBank/DDBJ whole genome shotgun (WGS) entry which is preliminary data.</text>
</comment>
<keyword evidence="8" id="KW-1185">Reference proteome</keyword>
<dbReference type="CDD" id="cd16914">
    <property type="entry name" value="EcfT"/>
    <property type="match status" value="1"/>
</dbReference>
<dbReference type="InterPro" id="IPR003339">
    <property type="entry name" value="ABC/ECF_trnsptr_transmembrane"/>
</dbReference>
<evidence type="ECO:0000313" key="7">
    <source>
        <dbReference type="EMBL" id="GGI81361.1"/>
    </source>
</evidence>
<gene>
    <name evidence="7" type="ORF">GCM10009332_18410</name>
</gene>
<evidence type="ECO:0000256" key="1">
    <source>
        <dbReference type="ARBA" id="ARBA00004141"/>
    </source>
</evidence>
<dbReference type="AlphaFoldDB" id="A0A917JR48"/>
<evidence type="ECO:0000256" key="5">
    <source>
        <dbReference type="ARBA" id="ARBA00023136"/>
    </source>
</evidence>
<feature type="transmembrane region" description="Helical" evidence="6">
    <location>
        <begin position="61"/>
        <end position="80"/>
    </location>
</feature>
<evidence type="ECO:0008006" key="9">
    <source>
        <dbReference type="Google" id="ProtNLM"/>
    </source>
</evidence>
<dbReference type="Proteomes" id="UP000613743">
    <property type="component" value="Unassembled WGS sequence"/>
</dbReference>
<protein>
    <recommendedName>
        <fullName evidence="9">Energy-coupling factor transporter transmembrane protein EcfT</fullName>
    </recommendedName>
</protein>
<keyword evidence="4 6" id="KW-1133">Transmembrane helix</keyword>
<evidence type="ECO:0000256" key="3">
    <source>
        <dbReference type="ARBA" id="ARBA00022692"/>
    </source>
</evidence>
<proteinExistence type="inferred from homology"/>
<evidence type="ECO:0000313" key="8">
    <source>
        <dbReference type="Proteomes" id="UP000613743"/>
    </source>
</evidence>
<accession>A0A917JR48</accession>
<name>A0A917JR48_9GAMM</name>
<keyword evidence="5 6" id="KW-0472">Membrane</keyword>
<dbReference type="Pfam" id="PF02361">
    <property type="entry name" value="CbiQ"/>
    <property type="match status" value="1"/>
</dbReference>
<evidence type="ECO:0000256" key="4">
    <source>
        <dbReference type="ARBA" id="ARBA00022989"/>
    </source>
</evidence>
<reference evidence="7" key="2">
    <citation type="submission" date="2020-09" db="EMBL/GenBank/DDBJ databases">
        <authorList>
            <person name="Sun Q."/>
            <person name="Ohkuma M."/>
        </authorList>
    </citation>
    <scope>NUCLEOTIDE SEQUENCE</scope>
    <source>
        <strain evidence="7">JCM 30804</strain>
    </source>
</reference>
<comment type="subcellular location">
    <subcellularLocation>
        <location evidence="1">Membrane</location>
        <topology evidence="1">Multi-pass membrane protein</topology>
    </subcellularLocation>
</comment>
<evidence type="ECO:0000256" key="6">
    <source>
        <dbReference type="SAM" id="Phobius"/>
    </source>
</evidence>